<dbReference type="Gene3D" id="3.30.700.10">
    <property type="entry name" value="Glycoprotein, Type 4 Pilin"/>
    <property type="match status" value="1"/>
</dbReference>
<feature type="domain" description="Type II secretion system protein GspG C-terminal" evidence="1">
    <location>
        <begin position="28"/>
        <end position="114"/>
    </location>
</feature>
<dbReference type="EMBL" id="CP000482">
    <property type="protein sequence ID" value="ABK98453.1"/>
    <property type="molecule type" value="Genomic_DNA"/>
</dbReference>
<gene>
    <name evidence="2" type="ordered locus">Ppro_0823</name>
</gene>
<proteinExistence type="predicted"/>
<sequence length="121" mass="13262">MLIALIGSAVAVYVGLPEQMQALFDDSVEAAQQVGTAGDLRSISVMLDATYVLDRRLPSEEEFPVWLRETFKETNVKELAVDHWGNPYVYTLSGNGRSYRLHSLGPDGIMGTGDDMVRSGP</sequence>
<organism evidence="2 3">
    <name type="scientific">Pelobacter propionicus (strain DSM 2379 / NBRC 103807 / OttBd1)</name>
    <dbReference type="NCBI Taxonomy" id="338966"/>
    <lineage>
        <taxon>Bacteria</taxon>
        <taxon>Pseudomonadati</taxon>
        <taxon>Thermodesulfobacteriota</taxon>
        <taxon>Desulfuromonadia</taxon>
        <taxon>Desulfuromonadales</taxon>
        <taxon>Desulfuromonadaceae</taxon>
        <taxon>Pelobacter</taxon>
    </lineage>
</organism>
<dbReference type="STRING" id="338966.Ppro_0823"/>
<dbReference type="InterPro" id="IPR013545">
    <property type="entry name" value="T2SS_protein-GspG_C"/>
</dbReference>
<dbReference type="KEGG" id="ppd:Ppro_0823"/>
<dbReference type="SUPFAM" id="SSF54523">
    <property type="entry name" value="Pili subunits"/>
    <property type="match status" value="1"/>
</dbReference>
<evidence type="ECO:0000313" key="2">
    <source>
        <dbReference type="EMBL" id="ABK98453.1"/>
    </source>
</evidence>
<dbReference type="eggNOG" id="ENOG5034AIT">
    <property type="taxonomic scope" value="Bacteria"/>
</dbReference>
<dbReference type="Pfam" id="PF08334">
    <property type="entry name" value="T2SSG"/>
    <property type="match status" value="1"/>
</dbReference>
<evidence type="ECO:0000313" key="3">
    <source>
        <dbReference type="Proteomes" id="UP000006732"/>
    </source>
</evidence>
<dbReference type="InterPro" id="IPR045584">
    <property type="entry name" value="Pilin-like"/>
</dbReference>
<reference evidence="2 3" key="1">
    <citation type="submission" date="2006-10" db="EMBL/GenBank/DDBJ databases">
        <title>Complete sequence of chromosome of Pelobacter propionicus DSM 2379.</title>
        <authorList>
            <consortium name="US DOE Joint Genome Institute"/>
            <person name="Copeland A."/>
            <person name="Lucas S."/>
            <person name="Lapidus A."/>
            <person name="Barry K."/>
            <person name="Detter J.C."/>
            <person name="Glavina del Rio T."/>
            <person name="Hammon N."/>
            <person name="Israni S."/>
            <person name="Dalin E."/>
            <person name="Tice H."/>
            <person name="Pitluck S."/>
            <person name="Saunders E."/>
            <person name="Brettin T."/>
            <person name="Bruce D."/>
            <person name="Han C."/>
            <person name="Tapia R."/>
            <person name="Schmutz J."/>
            <person name="Larimer F."/>
            <person name="Land M."/>
            <person name="Hauser L."/>
            <person name="Kyrpides N."/>
            <person name="Kim E."/>
            <person name="Lovley D."/>
            <person name="Richardson P."/>
        </authorList>
    </citation>
    <scope>NUCLEOTIDE SEQUENCE [LARGE SCALE GENOMIC DNA]</scope>
    <source>
        <strain evidence="3">DSM 2379 / NBRC 103807 / OttBd1</strain>
    </source>
</reference>
<name>A1AM83_PELPD</name>
<evidence type="ECO:0000259" key="1">
    <source>
        <dbReference type="Pfam" id="PF08334"/>
    </source>
</evidence>
<dbReference type="Proteomes" id="UP000006732">
    <property type="component" value="Chromosome"/>
</dbReference>
<protein>
    <submittedName>
        <fullName evidence="2">General secretion pathway protein G</fullName>
    </submittedName>
</protein>
<dbReference type="HOGENOM" id="CLU_1979421_0_0_7"/>
<keyword evidence="3" id="KW-1185">Reference proteome</keyword>
<dbReference type="AlphaFoldDB" id="A1AM83"/>
<accession>A1AM83</accession>